<evidence type="ECO:0000259" key="4">
    <source>
        <dbReference type="PROSITE" id="PS50056"/>
    </source>
</evidence>
<dbReference type="GO" id="GO:0005737">
    <property type="term" value="C:cytoplasm"/>
    <property type="evidence" value="ECO:0007669"/>
    <property type="project" value="TreeGrafter"/>
</dbReference>
<name>A0A0A2B7F4_PROMR</name>
<dbReference type="STRING" id="59926.EV02_1720"/>
<dbReference type="GO" id="GO:0017017">
    <property type="term" value="F:MAP kinase tyrosine/serine/threonine phosphatase activity"/>
    <property type="evidence" value="ECO:0007669"/>
    <property type="project" value="TreeGrafter"/>
</dbReference>
<sequence>METIKREFIFNWLLQNEIALGNAPLNKKNIDFLKEKGIKAILNLCYSIEYVHPTDIFVDFEYKHLELPDHRSSHKISKKQIFESIEIIKEIKKKGPTFIHCMQSIERSPLICMAWLICEKKLPLDNALEYLMRIHKTTNPTNEQLLLLREISLNNKI</sequence>
<protein>
    <submittedName>
        <fullName evidence="5">Uncharacterized protein</fullName>
    </submittedName>
</protein>
<comment type="caution">
    <text evidence="5">The sequence shown here is derived from an EMBL/GenBank/DDBJ whole genome shotgun (WGS) entry which is preliminary data.</text>
</comment>
<accession>A0A0A2B7F4</accession>
<dbReference type="SMART" id="SM00195">
    <property type="entry name" value="DSPc"/>
    <property type="match status" value="1"/>
</dbReference>
<dbReference type="GO" id="GO:0033550">
    <property type="term" value="F:MAP kinase tyrosine phosphatase activity"/>
    <property type="evidence" value="ECO:0007669"/>
    <property type="project" value="TreeGrafter"/>
</dbReference>
<dbReference type="InterPro" id="IPR000387">
    <property type="entry name" value="Tyr_Pase_dom"/>
</dbReference>
<dbReference type="RefSeq" id="WP_032520281.1">
    <property type="nucleotide sequence ID" value="NZ_CP138981.1"/>
</dbReference>
<evidence type="ECO:0000259" key="3">
    <source>
        <dbReference type="PROSITE" id="PS50054"/>
    </source>
</evidence>
<evidence type="ECO:0000256" key="1">
    <source>
        <dbReference type="ARBA" id="ARBA00022801"/>
    </source>
</evidence>
<dbReference type="GO" id="GO:0008330">
    <property type="term" value="F:protein tyrosine/threonine phosphatase activity"/>
    <property type="evidence" value="ECO:0007669"/>
    <property type="project" value="TreeGrafter"/>
</dbReference>
<gene>
    <name evidence="5" type="ORF">EV02_1720</name>
</gene>
<organism evidence="5 6">
    <name type="scientific">Prochlorococcus marinus str. SB</name>
    <dbReference type="NCBI Taxonomy" id="59926"/>
    <lineage>
        <taxon>Bacteria</taxon>
        <taxon>Bacillati</taxon>
        <taxon>Cyanobacteriota</taxon>
        <taxon>Cyanophyceae</taxon>
        <taxon>Synechococcales</taxon>
        <taxon>Prochlorococcaceae</taxon>
        <taxon>Prochlorococcus</taxon>
    </lineage>
</organism>
<dbReference type="PANTHER" id="PTHR10159">
    <property type="entry name" value="DUAL SPECIFICITY PROTEIN PHOSPHATASE"/>
    <property type="match status" value="1"/>
</dbReference>
<dbReference type="InterPro" id="IPR029021">
    <property type="entry name" value="Prot-tyrosine_phosphatase-like"/>
</dbReference>
<evidence type="ECO:0000313" key="5">
    <source>
        <dbReference type="EMBL" id="KGG09042.1"/>
    </source>
</evidence>
<reference evidence="6" key="1">
    <citation type="journal article" date="2014" name="Sci. Data">
        <title>Genomes of diverse isolates of the marine cyanobacterium Prochlorococcus.</title>
        <authorList>
            <person name="Biller S."/>
            <person name="Berube P."/>
            <person name="Thompson J."/>
            <person name="Kelly L."/>
            <person name="Roggensack S."/>
            <person name="Awad L."/>
            <person name="Roache-Johnson K."/>
            <person name="Ding H."/>
            <person name="Giovannoni S.J."/>
            <person name="Moore L.R."/>
            <person name="Chisholm S.W."/>
        </authorList>
    </citation>
    <scope>NUCLEOTIDE SEQUENCE [LARGE SCALE GENOMIC DNA]</scope>
    <source>
        <strain evidence="6">SB</strain>
    </source>
</reference>
<dbReference type="CDD" id="cd14498">
    <property type="entry name" value="DSP"/>
    <property type="match status" value="1"/>
</dbReference>
<dbReference type="SUPFAM" id="SSF52799">
    <property type="entry name" value="(Phosphotyrosine protein) phosphatases II"/>
    <property type="match status" value="1"/>
</dbReference>
<dbReference type="AlphaFoldDB" id="A0A0A2B7F4"/>
<dbReference type="PROSITE" id="PS50056">
    <property type="entry name" value="TYR_PHOSPHATASE_2"/>
    <property type="match status" value="1"/>
</dbReference>
<dbReference type="EMBL" id="JNAS01000002">
    <property type="protein sequence ID" value="KGG09042.1"/>
    <property type="molecule type" value="Genomic_DNA"/>
</dbReference>
<dbReference type="Proteomes" id="UP000030345">
    <property type="component" value="Unassembled WGS sequence"/>
</dbReference>
<proteinExistence type="predicted"/>
<keyword evidence="2" id="KW-0904">Protein phosphatase</keyword>
<dbReference type="Pfam" id="PF00782">
    <property type="entry name" value="DSPc"/>
    <property type="match status" value="1"/>
</dbReference>
<dbReference type="Gene3D" id="3.90.190.10">
    <property type="entry name" value="Protein tyrosine phosphatase superfamily"/>
    <property type="match status" value="1"/>
</dbReference>
<dbReference type="OrthoDB" id="556386at2"/>
<dbReference type="InterPro" id="IPR000340">
    <property type="entry name" value="Dual-sp_phosphatase_cat-dom"/>
</dbReference>
<evidence type="ECO:0000256" key="2">
    <source>
        <dbReference type="ARBA" id="ARBA00022912"/>
    </source>
</evidence>
<dbReference type="PROSITE" id="PS50054">
    <property type="entry name" value="TYR_PHOSPHATASE_DUAL"/>
    <property type="match status" value="1"/>
</dbReference>
<keyword evidence="1" id="KW-0378">Hydrolase</keyword>
<feature type="domain" description="Tyrosine-protein phosphatase" evidence="3">
    <location>
        <begin position="9"/>
        <end position="157"/>
    </location>
</feature>
<dbReference type="PANTHER" id="PTHR10159:SF519">
    <property type="entry name" value="DUAL SPECIFICITY PROTEIN PHOSPHATASE MPK3"/>
    <property type="match status" value="1"/>
</dbReference>
<feature type="domain" description="Tyrosine specific protein phosphatases" evidence="4">
    <location>
        <begin position="79"/>
        <end position="146"/>
    </location>
</feature>
<dbReference type="eggNOG" id="COG2453">
    <property type="taxonomic scope" value="Bacteria"/>
</dbReference>
<evidence type="ECO:0000313" key="6">
    <source>
        <dbReference type="Proteomes" id="UP000030345"/>
    </source>
</evidence>
<dbReference type="InterPro" id="IPR020422">
    <property type="entry name" value="TYR_PHOSPHATASE_DUAL_dom"/>
</dbReference>